<reference evidence="2 3" key="1">
    <citation type="submission" date="2019-07" db="EMBL/GenBank/DDBJ databases">
        <title>Rhodococcus cavernicolus sp. nov., isolated from a cave.</title>
        <authorList>
            <person name="Lee S.D."/>
        </authorList>
    </citation>
    <scope>NUCLEOTIDE SEQUENCE [LARGE SCALE GENOMIC DNA]</scope>
    <source>
        <strain evidence="2 3">C1-24</strain>
    </source>
</reference>
<keyword evidence="1" id="KW-0732">Signal</keyword>
<name>A0A5A7SGH1_9NOCA</name>
<dbReference type="OrthoDB" id="4763034at2"/>
<feature type="signal peptide" evidence="1">
    <location>
        <begin position="1"/>
        <end position="39"/>
    </location>
</feature>
<organism evidence="2 3">
    <name type="scientific">Antrihabitans cavernicola</name>
    <dbReference type="NCBI Taxonomy" id="2495913"/>
    <lineage>
        <taxon>Bacteria</taxon>
        <taxon>Bacillati</taxon>
        <taxon>Actinomycetota</taxon>
        <taxon>Actinomycetes</taxon>
        <taxon>Mycobacteriales</taxon>
        <taxon>Nocardiaceae</taxon>
        <taxon>Antrihabitans</taxon>
    </lineage>
</organism>
<dbReference type="Proteomes" id="UP000322244">
    <property type="component" value="Unassembled WGS sequence"/>
</dbReference>
<gene>
    <name evidence="2" type="ORF">FOY51_03750</name>
</gene>
<dbReference type="Pfam" id="PF03583">
    <property type="entry name" value="LIP"/>
    <property type="match status" value="1"/>
</dbReference>
<sequence>MGSKRAERGKTGRMRTAALLFGAAAIALATALTGAPASATPLYPIPDPDPFYAAPPDIASKANGTVLEYRPMPPLPLFPAVTIQEVKFRSTNSEGHPIAATTLVMIPANQVPNGPLLSYQHIINGLSPKCAPSRALYSNDPNIVIREAPIMNIALQHGWTVALPDHLGPTSAYGAAKLGGQITLDGIRAVQHTPGLGVEKSPVAMAGYSGGGMATAWAAALAPTYAPELNIVGVAEGGVPMNITKMGEQLGDRPHPVFGLAMAAAIGLEREYPDRLPLSTQLNARGLAIRDAMANGCTNDILAAGAGHSAPELATSMQMTKDPAVIAVGNENSLELYPGVPKAPIFEWHAPTDALIPVDSIVNTIRRYCAAGATVQSDLFPSPDHLTTAVLGAPTAYQYLDDRFKGVPAPNNC</sequence>
<evidence type="ECO:0000313" key="3">
    <source>
        <dbReference type="Proteomes" id="UP000322244"/>
    </source>
</evidence>
<accession>A0A5A7SGH1</accession>
<proteinExistence type="predicted"/>
<dbReference type="AlphaFoldDB" id="A0A5A7SGH1"/>
<evidence type="ECO:0000313" key="2">
    <source>
        <dbReference type="EMBL" id="KAA0023733.1"/>
    </source>
</evidence>
<dbReference type="PANTHER" id="PTHR34853">
    <property type="match status" value="1"/>
</dbReference>
<keyword evidence="3" id="KW-1185">Reference proteome</keyword>
<dbReference type="PANTHER" id="PTHR34853:SF1">
    <property type="entry name" value="LIPASE 5"/>
    <property type="match status" value="1"/>
</dbReference>
<dbReference type="EMBL" id="VLNY01000002">
    <property type="protein sequence ID" value="KAA0023733.1"/>
    <property type="molecule type" value="Genomic_DNA"/>
</dbReference>
<dbReference type="InterPro" id="IPR005152">
    <property type="entry name" value="Lipase_secreted"/>
</dbReference>
<dbReference type="Gene3D" id="3.40.50.1820">
    <property type="entry name" value="alpha/beta hydrolase"/>
    <property type="match status" value="1"/>
</dbReference>
<comment type="caution">
    <text evidence="2">The sequence shown here is derived from an EMBL/GenBank/DDBJ whole genome shotgun (WGS) entry which is preliminary data.</text>
</comment>
<dbReference type="PIRSF" id="PIRSF029171">
    <property type="entry name" value="Esterase_LipA"/>
    <property type="match status" value="1"/>
</dbReference>
<feature type="chain" id="PRO_5039400917" evidence="1">
    <location>
        <begin position="40"/>
        <end position="413"/>
    </location>
</feature>
<evidence type="ECO:0000256" key="1">
    <source>
        <dbReference type="SAM" id="SignalP"/>
    </source>
</evidence>
<dbReference type="GO" id="GO:0004806">
    <property type="term" value="F:triacylglycerol lipase activity"/>
    <property type="evidence" value="ECO:0007669"/>
    <property type="project" value="InterPro"/>
</dbReference>
<dbReference type="Gene3D" id="1.10.260.130">
    <property type="match status" value="1"/>
</dbReference>
<protein>
    <submittedName>
        <fullName evidence="2">Lipase</fullName>
    </submittedName>
</protein>
<dbReference type="InterPro" id="IPR029058">
    <property type="entry name" value="AB_hydrolase_fold"/>
</dbReference>
<dbReference type="SUPFAM" id="SSF53474">
    <property type="entry name" value="alpha/beta-Hydrolases"/>
    <property type="match status" value="1"/>
</dbReference>
<dbReference type="GO" id="GO:0016042">
    <property type="term" value="P:lipid catabolic process"/>
    <property type="evidence" value="ECO:0007669"/>
    <property type="project" value="InterPro"/>
</dbReference>